<keyword evidence="7" id="KW-0413">Isomerase</keyword>
<keyword evidence="4 11" id="KW-0347">Helicase</keyword>
<evidence type="ECO:0000259" key="13">
    <source>
        <dbReference type="PROSITE" id="PS51217"/>
    </source>
</evidence>
<dbReference type="InterPro" id="IPR014017">
    <property type="entry name" value="DNA_helicase_UvrD-like_C"/>
</dbReference>
<dbReference type="Pfam" id="PF13361">
    <property type="entry name" value="UvrD_C"/>
    <property type="match status" value="2"/>
</dbReference>
<dbReference type="GO" id="GO:0033202">
    <property type="term" value="C:DNA helicase complex"/>
    <property type="evidence" value="ECO:0007669"/>
    <property type="project" value="TreeGrafter"/>
</dbReference>
<dbReference type="CDD" id="cd18807">
    <property type="entry name" value="SF1_C_UvrD"/>
    <property type="match status" value="1"/>
</dbReference>
<comment type="catalytic activity">
    <reaction evidence="8">
        <text>Couples ATP hydrolysis with the unwinding of duplex DNA by translocating in the 3'-5' direction.</text>
        <dbReference type="EC" id="5.6.2.4"/>
    </reaction>
</comment>
<comment type="caution">
    <text evidence="14">The sequence shown here is derived from an EMBL/GenBank/DDBJ whole genome shotgun (WGS) entry which is preliminary data.</text>
</comment>
<proteinExistence type="inferred from homology"/>
<comment type="similarity">
    <text evidence="1">Belongs to the helicase family. UvrD subfamily.</text>
</comment>
<dbReference type="Gene3D" id="1.10.10.160">
    <property type="match status" value="1"/>
</dbReference>
<dbReference type="EMBL" id="MHCV01000016">
    <property type="protein sequence ID" value="OGY27670.1"/>
    <property type="molecule type" value="Genomic_DNA"/>
</dbReference>
<evidence type="ECO:0000256" key="11">
    <source>
        <dbReference type="PROSITE-ProRule" id="PRU00560"/>
    </source>
</evidence>
<dbReference type="Proteomes" id="UP000177900">
    <property type="component" value="Unassembled WGS sequence"/>
</dbReference>
<dbReference type="GO" id="GO:0000725">
    <property type="term" value="P:recombinational repair"/>
    <property type="evidence" value="ECO:0007669"/>
    <property type="project" value="TreeGrafter"/>
</dbReference>
<dbReference type="PROSITE" id="PS51198">
    <property type="entry name" value="UVRD_HELICASE_ATP_BIND"/>
    <property type="match status" value="1"/>
</dbReference>
<dbReference type="GO" id="GO:0009314">
    <property type="term" value="P:response to radiation"/>
    <property type="evidence" value="ECO:0007669"/>
    <property type="project" value="UniProtKB-ARBA"/>
</dbReference>
<evidence type="ECO:0000256" key="10">
    <source>
        <dbReference type="ARBA" id="ARBA00048988"/>
    </source>
</evidence>
<dbReference type="InterPro" id="IPR014016">
    <property type="entry name" value="UvrD-like_ATP-bd"/>
</dbReference>
<dbReference type="CDD" id="cd17932">
    <property type="entry name" value="DEXQc_UvrD"/>
    <property type="match status" value="1"/>
</dbReference>
<keyword evidence="3 11" id="KW-0378">Hydrolase</keyword>
<dbReference type="Pfam" id="PF00580">
    <property type="entry name" value="UvrD-helicase"/>
    <property type="match status" value="1"/>
</dbReference>
<accession>A0A1G1WJT5</accession>
<evidence type="ECO:0000256" key="9">
    <source>
        <dbReference type="ARBA" id="ARBA00034808"/>
    </source>
</evidence>
<dbReference type="Gene3D" id="1.10.486.10">
    <property type="entry name" value="PCRA, domain 4"/>
    <property type="match status" value="2"/>
</dbReference>
<dbReference type="InterPro" id="IPR000212">
    <property type="entry name" value="DNA_helicase_UvrD/REP"/>
</dbReference>
<keyword evidence="5 11" id="KW-0067">ATP-binding</keyword>
<evidence type="ECO:0000256" key="4">
    <source>
        <dbReference type="ARBA" id="ARBA00022806"/>
    </source>
</evidence>
<gene>
    <name evidence="14" type="ORF">A2864_02220</name>
</gene>
<dbReference type="PROSITE" id="PS51217">
    <property type="entry name" value="UVRD_HELICASE_CTER"/>
    <property type="match status" value="1"/>
</dbReference>
<dbReference type="Gene3D" id="3.40.50.300">
    <property type="entry name" value="P-loop containing nucleotide triphosphate hydrolases"/>
    <property type="match status" value="3"/>
</dbReference>
<evidence type="ECO:0000256" key="5">
    <source>
        <dbReference type="ARBA" id="ARBA00022840"/>
    </source>
</evidence>
<dbReference type="PANTHER" id="PTHR11070">
    <property type="entry name" value="UVRD / RECB / PCRA DNA HELICASE FAMILY MEMBER"/>
    <property type="match status" value="1"/>
</dbReference>
<keyword evidence="2 11" id="KW-0547">Nucleotide-binding</keyword>
<evidence type="ECO:0000313" key="14">
    <source>
        <dbReference type="EMBL" id="OGY27670.1"/>
    </source>
</evidence>
<reference evidence="14 15" key="1">
    <citation type="journal article" date="2016" name="Nat. Commun.">
        <title>Thousands of microbial genomes shed light on interconnected biogeochemical processes in an aquifer system.</title>
        <authorList>
            <person name="Anantharaman K."/>
            <person name="Brown C.T."/>
            <person name="Hug L.A."/>
            <person name="Sharon I."/>
            <person name="Castelle C.J."/>
            <person name="Probst A.J."/>
            <person name="Thomas B.C."/>
            <person name="Singh A."/>
            <person name="Wilkins M.J."/>
            <person name="Karaoz U."/>
            <person name="Brodie E.L."/>
            <person name="Williams K.H."/>
            <person name="Hubbard S.S."/>
            <person name="Banfield J.F."/>
        </authorList>
    </citation>
    <scope>NUCLEOTIDE SEQUENCE [LARGE SCALE GENOMIC DNA]</scope>
</reference>
<evidence type="ECO:0000256" key="7">
    <source>
        <dbReference type="ARBA" id="ARBA00023235"/>
    </source>
</evidence>
<protein>
    <recommendedName>
        <fullName evidence="9">DNA 3'-5' helicase</fullName>
        <ecNumber evidence="9">5.6.2.4</ecNumber>
    </recommendedName>
</protein>
<organism evidence="14 15">
    <name type="scientific">Candidatus Woykebacteria bacterium RIFCSPHIGHO2_01_FULL_39_12</name>
    <dbReference type="NCBI Taxonomy" id="1802599"/>
    <lineage>
        <taxon>Bacteria</taxon>
        <taxon>Candidatus Woykeibacteriota</taxon>
    </lineage>
</organism>
<evidence type="ECO:0000256" key="3">
    <source>
        <dbReference type="ARBA" id="ARBA00022801"/>
    </source>
</evidence>
<evidence type="ECO:0000313" key="15">
    <source>
        <dbReference type="Proteomes" id="UP000177900"/>
    </source>
</evidence>
<dbReference type="EC" id="5.6.2.4" evidence="9"/>
<evidence type="ECO:0000256" key="6">
    <source>
        <dbReference type="ARBA" id="ARBA00023125"/>
    </source>
</evidence>
<dbReference type="InterPro" id="IPR027417">
    <property type="entry name" value="P-loop_NTPase"/>
</dbReference>
<sequence>MSTVLSSLNSKQKEAVKHSAGPALVLSGPGSGKTRVITHRIAYLINEEGVKPSQIIAVTFTNKASNEMRGRLKNLIGKESFDLWVGTFHSTCSKILRANGKFLGISPKFLIYDESDSLRLVKDILIELNIDLKQVSAASIRSSIEGAKNELIDSAEYISFSRGYFQEVVGNVYRIYQKKLSEYNALDFEDLLMQTVRLFQNYPEILDTYQKKFKYILVDEYQDTNRAQYVFSKLLATNHRNIFVVGDAAQAIYGWRGADFRNILNFSQDFPEGKIFNLAQNYRSSKKIVAAAKSVISKNTSHPMLDLWTDNDDGLPIILYEAVNENDEAAFVLRTIEKLKSSRQGFSLSSFAVLYRTNAQSRSLEEAFLAAGIPYILVGGVRFYERREIKDVLAYLRNLSNPKDLLGYKRIVNIPPRGIGTTTMQTPNHPKLVGFNSLLDELREQVPNQTTMGLIDLILTKTKYLDYLEDGTEEGRSRIENVKELRSVASEFPKLSDFLENVSLIEKEYLPPKPSFQNVAKEAVTLMTLHAAKGLEFPVVFMVGMEENLLPHLRSLNDLSELEEERRLCYVGMTRAQKQLYLTYATKRLYFGAKTEGILSRFVLDIPEELLIPIRF</sequence>
<dbReference type="GO" id="GO:0005829">
    <property type="term" value="C:cytosol"/>
    <property type="evidence" value="ECO:0007669"/>
    <property type="project" value="TreeGrafter"/>
</dbReference>
<dbReference type="GO" id="GO:0005524">
    <property type="term" value="F:ATP binding"/>
    <property type="evidence" value="ECO:0007669"/>
    <property type="project" value="UniProtKB-UniRule"/>
</dbReference>
<name>A0A1G1WJT5_9BACT</name>
<dbReference type="FunFam" id="1.10.10.160:FF:000001">
    <property type="entry name" value="ATP-dependent DNA helicase"/>
    <property type="match status" value="1"/>
</dbReference>
<dbReference type="PANTHER" id="PTHR11070:SF2">
    <property type="entry name" value="ATP-DEPENDENT DNA HELICASE SRS2"/>
    <property type="match status" value="1"/>
</dbReference>
<dbReference type="GO" id="GO:0043138">
    <property type="term" value="F:3'-5' DNA helicase activity"/>
    <property type="evidence" value="ECO:0007669"/>
    <property type="project" value="UniProtKB-EC"/>
</dbReference>
<evidence type="ECO:0000256" key="8">
    <source>
        <dbReference type="ARBA" id="ARBA00034617"/>
    </source>
</evidence>
<evidence type="ECO:0000259" key="12">
    <source>
        <dbReference type="PROSITE" id="PS51198"/>
    </source>
</evidence>
<comment type="catalytic activity">
    <reaction evidence="10">
        <text>ATP + H2O = ADP + phosphate + H(+)</text>
        <dbReference type="Rhea" id="RHEA:13065"/>
        <dbReference type="ChEBI" id="CHEBI:15377"/>
        <dbReference type="ChEBI" id="CHEBI:15378"/>
        <dbReference type="ChEBI" id="CHEBI:30616"/>
        <dbReference type="ChEBI" id="CHEBI:43474"/>
        <dbReference type="ChEBI" id="CHEBI:456216"/>
        <dbReference type="EC" id="5.6.2.4"/>
    </reaction>
</comment>
<feature type="binding site" evidence="11">
    <location>
        <begin position="27"/>
        <end position="34"/>
    </location>
    <ligand>
        <name>ATP</name>
        <dbReference type="ChEBI" id="CHEBI:30616"/>
    </ligand>
</feature>
<dbReference type="AlphaFoldDB" id="A0A1G1WJT5"/>
<feature type="domain" description="UvrD-like helicase C-terminal" evidence="13">
    <location>
        <begin position="286"/>
        <end position="534"/>
    </location>
</feature>
<dbReference type="GO" id="GO:0003677">
    <property type="term" value="F:DNA binding"/>
    <property type="evidence" value="ECO:0007669"/>
    <property type="project" value="UniProtKB-KW"/>
</dbReference>
<dbReference type="GO" id="GO:0016887">
    <property type="term" value="F:ATP hydrolysis activity"/>
    <property type="evidence" value="ECO:0007669"/>
    <property type="project" value="RHEA"/>
</dbReference>
<keyword evidence="6" id="KW-0238">DNA-binding</keyword>
<dbReference type="InterPro" id="IPR013986">
    <property type="entry name" value="DExx_box_DNA_helicase_dom_sf"/>
</dbReference>
<evidence type="ECO:0000256" key="1">
    <source>
        <dbReference type="ARBA" id="ARBA00009922"/>
    </source>
</evidence>
<evidence type="ECO:0000256" key="2">
    <source>
        <dbReference type="ARBA" id="ARBA00022741"/>
    </source>
</evidence>
<dbReference type="SUPFAM" id="SSF52540">
    <property type="entry name" value="P-loop containing nucleoside triphosphate hydrolases"/>
    <property type="match status" value="1"/>
</dbReference>
<feature type="domain" description="UvrD-like helicase ATP-binding" evidence="12">
    <location>
        <begin position="6"/>
        <end position="285"/>
    </location>
</feature>